<proteinExistence type="predicted"/>
<dbReference type="InterPro" id="IPR001810">
    <property type="entry name" value="F-box_dom"/>
</dbReference>
<feature type="coiled-coil region" evidence="1">
    <location>
        <begin position="44"/>
        <end position="71"/>
    </location>
</feature>
<name>V2YM21_MONRO</name>
<evidence type="ECO:0000313" key="4">
    <source>
        <dbReference type="Proteomes" id="UP000017559"/>
    </source>
</evidence>
<dbReference type="HOGENOM" id="CLU_018544_12_1_1"/>
<dbReference type="Pfam" id="PF12937">
    <property type="entry name" value="F-box-like"/>
    <property type="match status" value="1"/>
</dbReference>
<dbReference type="Gene3D" id="3.80.10.10">
    <property type="entry name" value="Ribonuclease Inhibitor"/>
    <property type="match status" value="1"/>
</dbReference>
<evidence type="ECO:0000313" key="3">
    <source>
        <dbReference type="EMBL" id="ESK92734.1"/>
    </source>
</evidence>
<protein>
    <recommendedName>
        <fullName evidence="2">F-box domain-containing protein</fullName>
    </recommendedName>
</protein>
<dbReference type="EMBL" id="AWSO01000255">
    <property type="protein sequence ID" value="ESK92734.1"/>
    <property type="molecule type" value="Genomic_DNA"/>
</dbReference>
<dbReference type="SUPFAM" id="SSF52047">
    <property type="entry name" value="RNI-like"/>
    <property type="match status" value="1"/>
</dbReference>
<dbReference type="KEGG" id="mrr:Moror_15907"/>
<comment type="caution">
    <text evidence="3">The sequence shown here is derived from an EMBL/GenBank/DDBJ whole genome shotgun (WGS) entry which is preliminary data.</text>
</comment>
<evidence type="ECO:0000256" key="1">
    <source>
        <dbReference type="SAM" id="Coils"/>
    </source>
</evidence>
<evidence type="ECO:0000259" key="2">
    <source>
        <dbReference type="Pfam" id="PF12937"/>
    </source>
</evidence>
<dbReference type="OrthoDB" id="3365698at2759"/>
<keyword evidence="4" id="KW-1185">Reference proteome</keyword>
<gene>
    <name evidence="3" type="ORF">Moror_15907</name>
</gene>
<reference evidence="3 4" key="1">
    <citation type="journal article" date="2014" name="BMC Genomics">
        <title>Genome and secretome analysis of the hemibiotrophic fungal pathogen, Moniliophthora roreri, which causes frosty pod rot disease of cacao: mechanisms of the biotrophic and necrotrophic phases.</title>
        <authorList>
            <person name="Meinhardt L.W."/>
            <person name="Costa G.G.L."/>
            <person name="Thomazella D.P.T."/>
            <person name="Teixeira P.J.P.L."/>
            <person name="Carazzolle M.F."/>
            <person name="Schuster S.C."/>
            <person name="Carlson J.E."/>
            <person name="Guiltinan M.J."/>
            <person name="Mieczkowski P."/>
            <person name="Farmer A."/>
            <person name="Ramaraj T."/>
            <person name="Crozier J."/>
            <person name="Davis R.E."/>
            <person name="Shao J."/>
            <person name="Melnick R.L."/>
            <person name="Pereira G.A.G."/>
            <person name="Bailey B.A."/>
        </authorList>
    </citation>
    <scope>NUCLEOTIDE SEQUENCE [LARGE SCALE GENOMIC DNA]</scope>
    <source>
        <strain evidence="3 4">MCA 2997</strain>
    </source>
</reference>
<dbReference type="Gene3D" id="1.20.1280.50">
    <property type="match status" value="1"/>
</dbReference>
<dbReference type="SUPFAM" id="SSF81383">
    <property type="entry name" value="F-box domain"/>
    <property type="match status" value="1"/>
</dbReference>
<keyword evidence="1" id="KW-0175">Coiled coil</keyword>
<accession>V2YM21</accession>
<feature type="domain" description="F-box" evidence="2">
    <location>
        <begin position="90"/>
        <end position="152"/>
    </location>
</feature>
<dbReference type="InterPro" id="IPR032675">
    <property type="entry name" value="LRR_dom_sf"/>
</dbReference>
<dbReference type="InterPro" id="IPR036047">
    <property type="entry name" value="F-box-like_dom_sf"/>
</dbReference>
<dbReference type="Proteomes" id="UP000017559">
    <property type="component" value="Unassembled WGS sequence"/>
</dbReference>
<organism evidence="3 4">
    <name type="scientific">Moniliophthora roreri (strain MCA 2997)</name>
    <name type="common">Cocoa frosty pod rot fungus</name>
    <name type="synonym">Crinipellis roreri</name>
    <dbReference type="NCBI Taxonomy" id="1381753"/>
    <lineage>
        <taxon>Eukaryota</taxon>
        <taxon>Fungi</taxon>
        <taxon>Dikarya</taxon>
        <taxon>Basidiomycota</taxon>
        <taxon>Agaricomycotina</taxon>
        <taxon>Agaricomycetes</taxon>
        <taxon>Agaricomycetidae</taxon>
        <taxon>Agaricales</taxon>
        <taxon>Marasmiineae</taxon>
        <taxon>Marasmiaceae</taxon>
        <taxon>Moniliophthora</taxon>
    </lineage>
</organism>
<sequence>MLDTPIIQHKSLSKSLSVSRSSAMKRLFRNTISSADRHIITQYLRDAEKDVKDCQAEISRLKMAIITLESRRDGLRKSMDRYRSLLSPVHRLPAEILLNVFTFCCEQNELCLEQKDSTRPCAPPPAVAISMVCGRWRDVALASPSLWTSICIEFSNWKSDHHKLLRMTRLFLERSQKAPLKLELDFSHTEGNIEPVLDTLSLLVQHSNRWFDLELRVMTSIIRHPVFTQIRGRLPLLKWLYFNEVPIPDSAPEPVDDWIDRLNILEFAPNLSHLAFKPDFHVVDFLLPLEQIRTLKLHDSYAINSLEFLPLCSNVQRLELFRVGGGEAYTGPMVTCSNIQNLVIEAESQDDVSCILRHSNFPQLTSISISGLKSGISEDWVRWDDLEVPIETFLRRSACTITTLHLQSLPMLDHQAISLLRLMPALENLHIQEMVRDNEEFPINKIVTSVFLQNLLVDHACSSESTPFLPRLANLTLAVHGYNLDGEALLKAITSRWLATRGLPSDVGVNSLKSVSIRLIGEACHIENDLFALDGFRDAGLRVSVSYSFVG</sequence>
<dbReference type="AlphaFoldDB" id="V2YM21"/>